<dbReference type="SUPFAM" id="SSF54593">
    <property type="entry name" value="Glyoxalase/Bleomycin resistance protein/Dihydroxybiphenyl dioxygenase"/>
    <property type="match status" value="1"/>
</dbReference>
<evidence type="ECO:0000313" key="2">
    <source>
        <dbReference type="EMBL" id="XBH20331.1"/>
    </source>
</evidence>
<dbReference type="PROSITE" id="PS51819">
    <property type="entry name" value="VOC"/>
    <property type="match status" value="1"/>
</dbReference>
<dbReference type="AlphaFoldDB" id="A0AAU7DSP6"/>
<feature type="domain" description="VOC" evidence="1">
    <location>
        <begin position="3"/>
        <end position="129"/>
    </location>
</feature>
<dbReference type="InterPro" id="IPR029068">
    <property type="entry name" value="Glyas_Bleomycin-R_OHBP_Dase"/>
</dbReference>
<name>A0AAU7DSP6_9MICO</name>
<protein>
    <submittedName>
        <fullName evidence="2">VOC family protein</fullName>
    </submittedName>
</protein>
<evidence type="ECO:0000259" key="1">
    <source>
        <dbReference type="PROSITE" id="PS51819"/>
    </source>
</evidence>
<proteinExistence type="predicted"/>
<dbReference type="PANTHER" id="PTHR36503:SF2">
    <property type="entry name" value="BLR2408 PROTEIN"/>
    <property type="match status" value="1"/>
</dbReference>
<dbReference type="InterPro" id="IPR037523">
    <property type="entry name" value="VOC_core"/>
</dbReference>
<dbReference type="Gene3D" id="3.10.180.10">
    <property type="entry name" value="2,3-Dihydroxybiphenyl 1,2-Dioxygenase, domain 1"/>
    <property type="match status" value="1"/>
</dbReference>
<dbReference type="Pfam" id="PF22677">
    <property type="entry name" value="Ble-like_N"/>
    <property type="match status" value="1"/>
</dbReference>
<dbReference type="EMBL" id="CP146203">
    <property type="protein sequence ID" value="XBH20331.1"/>
    <property type="molecule type" value="Genomic_DNA"/>
</dbReference>
<reference evidence="2" key="1">
    <citation type="submission" date="2024-02" db="EMBL/GenBank/DDBJ databases">
        <title>Tomenella chthoni gen. nov. sp. nov., a member of the family Jonesiaceae isolated from bat guano.</title>
        <authorList>
            <person name="Miller S.L."/>
            <person name="King J."/>
            <person name="Sankaranarayanan K."/>
            <person name="Lawson P.A."/>
        </authorList>
    </citation>
    <scope>NUCLEOTIDE SEQUENCE</scope>
    <source>
        <strain evidence="2">BS-20</strain>
    </source>
</reference>
<dbReference type="PANTHER" id="PTHR36503">
    <property type="entry name" value="BLR2520 PROTEIN"/>
    <property type="match status" value="1"/>
</dbReference>
<sequence>MATQLFVNFPTDDLPAAKQFYADLGWTINPQFSDENAICVVISEENYVMVLRRPFYDSFLVGTGKTSGDARTTSLAMVAFSLDSREQVDEFIDRAQAAGAKIGATQDLGFMYQRQFDDLDGNHWEPFYMDPATLD</sequence>
<organism evidence="2">
    <name type="scientific">Jonesiaceae bacterium BS-20</name>
    <dbReference type="NCBI Taxonomy" id="3120821"/>
    <lineage>
        <taxon>Bacteria</taxon>
        <taxon>Bacillati</taxon>
        <taxon>Actinomycetota</taxon>
        <taxon>Actinomycetes</taxon>
        <taxon>Micrococcales</taxon>
        <taxon>Jonesiaceae</taxon>
    </lineage>
</organism>
<accession>A0AAU7DSP6</accession>
<gene>
    <name evidence="2" type="ORF">V5R04_08700</name>
</gene>
<dbReference type="InterPro" id="IPR053863">
    <property type="entry name" value="Glyoxy/Ble-like_N"/>
</dbReference>